<sequence length="105" mass="12401">MLDSKPTNLDTRRVSVVHLNDPAQYQEYRQLLKLFETTSDRYAKFAGEEEDTIEFYVLFSKPWTEDFAKGYWSIFEQAATVRAIPEKLTYLLEQSQSWPAKDIVR</sequence>
<protein>
    <submittedName>
        <fullName evidence="1">Uncharacterized protein</fullName>
    </submittedName>
</protein>
<reference evidence="2" key="1">
    <citation type="journal article" date="2019" name="Int. J. Syst. Evol. Microbiol.">
        <title>The Global Catalogue of Microorganisms (GCM) 10K type strain sequencing project: providing services to taxonomists for standard genome sequencing and annotation.</title>
        <authorList>
            <consortium name="The Broad Institute Genomics Platform"/>
            <consortium name="The Broad Institute Genome Sequencing Center for Infectious Disease"/>
            <person name="Wu L."/>
            <person name="Ma J."/>
        </authorList>
    </citation>
    <scope>NUCLEOTIDE SEQUENCE [LARGE SCALE GENOMIC DNA]</scope>
    <source>
        <strain evidence="2">KCTC 52490</strain>
    </source>
</reference>
<gene>
    <name evidence="1" type="ORF">ACFS25_25190</name>
</gene>
<dbReference type="EMBL" id="JBHUOM010000023">
    <property type="protein sequence ID" value="MFD2937100.1"/>
    <property type="molecule type" value="Genomic_DNA"/>
</dbReference>
<comment type="caution">
    <text evidence="1">The sequence shown here is derived from an EMBL/GenBank/DDBJ whole genome shotgun (WGS) entry which is preliminary data.</text>
</comment>
<organism evidence="1 2">
    <name type="scientific">Spirosoma flavum</name>
    <dbReference type="NCBI Taxonomy" id="2048557"/>
    <lineage>
        <taxon>Bacteria</taxon>
        <taxon>Pseudomonadati</taxon>
        <taxon>Bacteroidota</taxon>
        <taxon>Cytophagia</taxon>
        <taxon>Cytophagales</taxon>
        <taxon>Cytophagaceae</taxon>
        <taxon>Spirosoma</taxon>
    </lineage>
</organism>
<dbReference type="Proteomes" id="UP001597512">
    <property type="component" value="Unassembled WGS sequence"/>
</dbReference>
<keyword evidence="2" id="KW-1185">Reference proteome</keyword>
<proteinExistence type="predicted"/>
<name>A0ABW6AS99_9BACT</name>
<evidence type="ECO:0000313" key="1">
    <source>
        <dbReference type="EMBL" id="MFD2937100.1"/>
    </source>
</evidence>
<accession>A0ABW6AS99</accession>
<evidence type="ECO:0000313" key="2">
    <source>
        <dbReference type="Proteomes" id="UP001597512"/>
    </source>
</evidence>
<dbReference type="RefSeq" id="WP_381506557.1">
    <property type="nucleotide sequence ID" value="NZ_JBHUOM010000023.1"/>
</dbReference>